<dbReference type="OrthoDB" id="9402762at2759"/>
<dbReference type="Pfam" id="PF11957">
    <property type="entry name" value="efThoc1"/>
    <property type="match status" value="1"/>
</dbReference>
<dbReference type="InterPro" id="IPR021861">
    <property type="entry name" value="THO_THOC1"/>
</dbReference>
<evidence type="ECO:0000256" key="1">
    <source>
        <dbReference type="SAM" id="MobiDB-lite"/>
    </source>
</evidence>
<feature type="region of interest" description="Disordered" evidence="1">
    <location>
        <begin position="513"/>
        <end position="537"/>
    </location>
</feature>
<feature type="compositionally biased region" description="Pro residues" evidence="1">
    <location>
        <begin position="554"/>
        <end position="563"/>
    </location>
</feature>
<dbReference type="GO" id="GO:0000445">
    <property type="term" value="C:THO complex part of transcription export complex"/>
    <property type="evidence" value="ECO:0007669"/>
    <property type="project" value="TreeGrafter"/>
</dbReference>
<dbReference type="STRING" id="1330018.A0A167PDV6"/>
<evidence type="ECO:0000313" key="2">
    <source>
        <dbReference type="EMBL" id="KZO98684.1"/>
    </source>
</evidence>
<gene>
    <name evidence="2" type="ORF">CALVIDRAFT_31330</name>
</gene>
<dbReference type="AlphaFoldDB" id="A0A167PDV6"/>
<dbReference type="GO" id="GO:0006406">
    <property type="term" value="P:mRNA export from nucleus"/>
    <property type="evidence" value="ECO:0007669"/>
    <property type="project" value="TreeGrafter"/>
</dbReference>
<dbReference type="EMBL" id="KV417275">
    <property type="protein sequence ID" value="KZO98684.1"/>
    <property type="molecule type" value="Genomic_DNA"/>
</dbReference>
<evidence type="ECO:0000313" key="3">
    <source>
        <dbReference type="Proteomes" id="UP000076738"/>
    </source>
</evidence>
<dbReference type="Proteomes" id="UP000076738">
    <property type="component" value="Unassembled WGS sequence"/>
</dbReference>
<dbReference type="PANTHER" id="PTHR13265:SF0">
    <property type="entry name" value="HPR1"/>
    <property type="match status" value="1"/>
</dbReference>
<keyword evidence="3" id="KW-1185">Reference proteome</keyword>
<name>A0A167PDV6_CALVF</name>
<dbReference type="PANTHER" id="PTHR13265">
    <property type="entry name" value="THO COMPLEX SUBUNIT 1"/>
    <property type="match status" value="1"/>
</dbReference>
<accession>A0A167PDV6</accession>
<proteinExistence type="predicted"/>
<protein>
    <submittedName>
        <fullName evidence="2">Uncharacterized protein</fullName>
    </submittedName>
</protein>
<reference evidence="2 3" key="1">
    <citation type="journal article" date="2016" name="Mol. Biol. Evol.">
        <title>Comparative Genomics of Early-Diverging Mushroom-Forming Fungi Provides Insights into the Origins of Lignocellulose Decay Capabilities.</title>
        <authorList>
            <person name="Nagy L.G."/>
            <person name="Riley R."/>
            <person name="Tritt A."/>
            <person name="Adam C."/>
            <person name="Daum C."/>
            <person name="Floudas D."/>
            <person name="Sun H."/>
            <person name="Yadav J.S."/>
            <person name="Pangilinan J."/>
            <person name="Larsson K.H."/>
            <person name="Matsuura K."/>
            <person name="Barry K."/>
            <person name="Labutti K."/>
            <person name="Kuo R."/>
            <person name="Ohm R.A."/>
            <person name="Bhattacharya S.S."/>
            <person name="Shirouzu T."/>
            <person name="Yoshinaga Y."/>
            <person name="Martin F.M."/>
            <person name="Grigoriev I.V."/>
            <person name="Hibbett D.S."/>
        </authorList>
    </citation>
    <scope>NUCLEOTIDE SEQUENCE [LARGE SCALE GENOMIC DNA]</scope>
    <source>
        <strain evidence="2 3">TUFC12733</strain>
    </source>
</reference>
<feature type="compositionally biased region" description="Low complexity" evidence="1">
    <location>
        <begin position="564"/>
        <end position="606"/>
    </location>
</feature>
<feature type="region of interest" description="Disordered" evidence="1">
    <location>
        <begin position="550"/>
        <end position="622"/>
    </location>
</feature>
<sequence length="679" mass="75126">MSVFAPYLDQLAQHISTYRPGRVEKDDLDAQVKEMLAGVAETSRSPDLTKAEWELAVKTRVLEVAAREPEQVADEYFADLFDLLDIILTLSEQGVCEPTSPLFVFEDLLDTQTIPSCEVLCGWLESRVPRLTVAIHSSQAMSLVLLRTLNEILRRLSKSAHTPLCGRIMQLLASKIFPFGERSGVNLRGSFNLANVTNYDETGEANEFYTTFWSLQQYFRDPAILASKDEDGPSLAKFRGLVDKVLPAIAEATAKEKLLTGTKDAEVTTGKKRKFTEMMSVDDEEEDNFFPKFLTSAELLDYEMGDTGFRRTILFQMNIFLQHILYYTEKEKPRWQEPKNQSLQMGFSLDVENEKWATLTMSKIIEQLRLTVPAGRTMSYTAQLVTMRERNWIEWKIGLCKDIAKAPIPAMDLEAVRRQLNETASEDRRFPSNIAIDLVEAYDSFNGYEGPEDLERDLSIPRLPDLLKRYKLIEDRVAKRRKILDTAKQNQEAANQKAAEVRKAQAAETLAKEREKLAESQKAAVPATPTKAGDIKKDDNALQLNLNVSAATPPATPPRPGTPPVAQSSAASPKPGGAGALPQLPAGVAGSPGHATPSKPAPAAAAPKPPIPPLPTDSRIVEDETTLSSYNWRALRIGRGSSLHLFSSIGIGELPLLVEAIDKRGAALQTSSQASQTIS</sequence>
<organism evidence="2 3">
    <name type="scientific">Calocera viscosa (strain TUFC12733)</name>
    <dbReference type="NCBI Taxonomy" id="1330018"/>
    <lineage>
        <taxon>Eukaryota</taxon>
        <taxon>Fungi</taxon>
        <taxon>Dikarya</taxon>
        <taxon>Basidiomycota</taxon>
        <taxon>Agaricomycotina</taxon>
        <taxon>Dacrymycetes</taxon>
        <taxon>Dacrymycetales</taxon>
        <taxon>Dacrymycetaceae</taxon>
        <taxon>Calocera</taxon>
    </lineage>
</organism>